<dbReference type="Gene3D" id="3.40.600.10">
    <property type="entry name" value="DNA mismatch repair MutH/Restriction endonuclease, type II"/>
    <property type="match status" value="1"/>
</dbReference>
<dbReference type="Proteomes" id="UP000320679">
    <property type="component" value="Unassembled WGS sequence"/>
</dbReference>
<gene>
    <name evidence="4" type="ORF">E3J59_03975</name>
</gene>
<dbReference type="GO" id="GO:0004519">
    <property type="term" value="F:endonuclease activity"/>
    <property type="evidence" value="ECO:0007669"/>
    <property type="project" value="UniProtKB-KW"/>
</dbReference>
<dbReference type="GO" id="GO:0016787">
    <property type="term" value="F:hydrolase activity"/>
    <property type="evidence" value="ECO:0007669"/>
    <property type="project" value="UniProtKB-KW"/>
</dbReference>
<proteinExistence type="predicted"/>
<protein>
    <submittedName>
        <fullName evidence="4">Restriction endonuclease</fullName>
    </submittedName>
</protein>
<dbReference type="InterPro" id="IPR011335">
    <property type="entry name" value="Restrct_endonuc-II-like"/>
</dbReference>
<keyword evidence="2 4" id="KW-0255">Endonuclease</keyword>
<evidence type="ECO:0000313" key="5">
    <source>
        <dbReference type="Proteomes" id="UP000320679"/>
    </source>
</evidence>
<dbReference type="GO" id="GO:0003677">
    <property type="term" value="F:DNA binding"/>
    <property type="evidence" value="ECO:0007669"/>
    <property type="project" value="InterPro"/>
</dbReference>
<dbReference type="AlphaFoldDB" id="A0A523USP0"/>
<keyword evidence="1" id="KW-0540">Nuclease</keyword>
<evidence type="ECO:0000256" key="2">
    <source>
        <dbReference type="ARBA" id="ARBA00022759"/>
    </source>
</evidence>
<accession>A0A523USP0</accession>
<reference evidence="4 5" key="1">
    <citation type="submission" date="2019-03" db="EMBL/GenBank/DDBJ databases">
        <title>Metabolic potential of uncultured bacteria and archaea associated with petroleum seepage in deep-sea sediments.</title>
        <authorList>
            <person name="Dong X."/>
            <person name="Hubert C."/>
        </authorList>
    </citation>
    <scope>NUCLEOTIDE SEQUENCE [LARGE SCALE GENOMIC DNA]</scope>
    <source>
        <strain evidence="4">E29_bin78</strain>
    </source>
</reference>
<evidence type="ECO:0000256" key="3">
    <source>
        <dbReference type="ARBA" id="ARBA00022801"/>
    </source>
</evidence>
<evidence type="ECO:0000313" key="4">
    <source>
        <dbReference type="EMBL" id="TET45291.1"/>
    </source>
</evidence>
<dbReference type="EMBL" id="SOJK01000172">
    <property type="protein sequence ID" value="TET45291.1"/>
    <property type="molecule type" value="Genomic_DNA"/>
</dbReference>
<evidence type="ECO:0000256" key="1">
    <source>
        <dbReference type="ARBA" id="ARBA00022722"/>
    </source>
</evidence>
<organism evidence="4 5">
    <name type="scientific">Aerophobetes bacterium</name>
    <dbReference type="NCBI Taxonomy" id="2030807"/>
    <lineage>
        <taxon>Bacteria</taxon>
        <taxon>Candidatus Aerophobota</taxon>
    </lineage>
</organism>
<dbReference type="Pfam" id="PF09233">
    <property type="entry name" value="Endonuc-EcoRV"/>
    <property type="match status" value="1"/>
</dbReference>
<dbReference type="SUPFAM" id="SSF52980">
    <property type="entry name" value="Restriction endonuclease-like"/>
    <property type="match status" value="1"/>
</dbReference>
<dbReference type="CDD" id="cd22323">
    <property type="entry name" value="EcoRV-like"/>
    <property type="match status" value="1"/>
</dbReference>
<dbReference type="InterPro" id="IPR015314">
    <property type="entry name" value="Restrct_endonuc_II_EcoRV"/>
</dbReference>
<comment type="caution">
    <text evidence="4">The sequence shown here is derived from an EMBL/GenBank/DDBJ whole genome shotgun (WGS) entry which is preliminary data.</text>
</comment>
<name>A0A523USP0_UNCAE</name>
<keyword evidence="3" id="KW-0378">Hydrolase</keyword>
<sequence>MFDFANELETHLQKGFITDKKDWSIKGFIDAKKQIYPISVDTKLLSKILELTILPLLVDFCKKHEFKYYLAESQIQYPDVTLEGKLLGMKKYALDIKTTYRTGTGKTIRRGFTLGSFRGCLREPHSTRYSRFPYAEYKKHWILGIIYSRREGNNIKRVYDLDELPTIKSVISDLEIILQEKYRIANFIPGSGNTANIGSITNLEKLRNGTGPFAKYGSEVFEDYWRNYLRNEDAERMGIKRPYTNLEEYFRWKERQEEKKK</sequence>
<dbReference type="InterPro" id="IPR037057">
    <property type="entry name" value="DNA_rep_MutH/T2_RE_sf"/>
</dbReference>